<evidence type="ECO:0000256" key="1">
    <source>
        <dbReference type="SAM" id="MobiDB-lite"/>
    </source>
</evidence>
<reference evidence="2 3" key="1">
    <citation type="submission" date="2018-07" db="EMBL/GenBank/DDBJ databases">
        <title>Genomic Encyclopedia of Type Strains, Phase IV (KMG-IV): sequencing the most valuable type-strain genomes for metagenomic binning, comparative biology and taxonomic classification.</title>
        <authorList>
            <person name="Goeker M."/>
        </authorList>
    </citation>
    <scope>NUCLEOTIDE SEQUENCE [LARGE SCALE GENOMIC DNA]</scope>
    <source>
        <strain evidence="2 3">DSM 44952</strain>
    </source>
</reference>
<dbReference type="AlphaFoldDB" id="A0A370H1C2"/>
<accession>A0A370H1C2</accession>
<dbReference type="RefSeq" id="WP_114699601.1">
    <property type="nucleotide sequence ID" value="NZ_QQAZ01000006.1"/>
</dbReference>
<evidence type="ECO:0000313" key="2">
    <source>
        <dbReference type="EMBL" id="RDI49829.1"/>
    </source>
</evidence>
<dbReference type="OrthoDB" id="4546019at2"/>
<sequence>MRRAGALLAGAALCAAGCGSQQEDSLPGLGAAVTPSAVTAPAVTDSAALQAKMLGTTDLPPGYTRLDDGSPGNGVAAPDRSRTDPAQCSKVLGAVAEQVPGASARAAVNYTTPDFSSIDIDAASYPENGAAQAFSNVQQLLRRCTGYSGTDADGVAVDYRVGGLEQPRLGDSSTAFQLHTSSQGMSLYSGAAVVLVGSTVVQVAQTAPQPIDPAALSDLTAKQVQRLQGVLGP</sequence>
<dbReference type="EMBL" id="QQAZ01000006">
    <property type="protein sequence ID" value="RDI49829.1"/>
    <property type="molecule type" value="Genomic_DNA"/>
</dbReference>
<feature type="region of interest" description="Disordered" evidence="1">
    <location>
        <begin position="59"/>
        <end position="84"/>
    </location>
</feature>
<proteinExistence type="predicted"/>
<gene>
    <name evidence="2" type="ORF">DFR68_106266</name>
</gene>
<evidence type="ECO:0000313" key="3">
    <source>
        <dbReference type="Proteomes" id="UP000255355"/>
    </source>
</evidence>
<dbReference type="STRING" id="1210089.GCA_001613165_02432"/>
<protein>
    <recommendedName>
        <fullName evidence="4">PknH-like protein</fullName>
    </recommendedName>
</protein>
<organism evidence="2 3">
    <name type="scientific">Nocardia mexicana</name>
    <dbReference type="NCBI Taxonomy" id="279262"/>
    <lineage>
        <taxon>Bacteria</taxon>
        <taxon>Bacillati</taxon>
        <taxon>Actinomycetota</taxon>
        <taxon>Actinomycetes</taxon>
        <taxon>Mycobacteriales</taxon>
        <taxon>Nocardiaceae</taxon>
        <taxon>Nocardia</taxon>
    </lineage>
</organism>
<keyword evidence="3" id="KW-1185">Reference proteome</keyword>
<dbReference type="Proteomes" id="UP000255355">
    <property type="component" value="Unassembled WGS sequence"/>
</dbReference>
<name>A0A370H1C2_9NOCA</name>
<comment type="caution">
    <text evidence="2">The sequence shown here is derived from an EMBL/GenBank/DDBJ whole genome shotgun (WGS) entry which is preliminary data.</text>
</comment>
<evidence type="ECO:0008006" key="4">
    <source>
        <dbReference type="Google" id="ProtNLM"/>
    </source>
</evidence>